<reference evidence="2" key="1">
    <citation type="journal article" date="2019" name="Int. J. Syst. Evol. Microbiol.">
        <title>The Global Catalogue of Microorganisms (GCM) 10K type strain sequencing project: providing services to taxonomists for standard genome sequencing and annotation.</title>
        <authorList>
            <consortium name="The Broad Institute Genomics Platform"/>
            <consortium name="The Broad Institute Genome Sequencing Center for Infectious Disease"/>
            <person name="Wu L."/>
            <person name="Ma J."/>
        </authorList>
    </citation>
    <scope>NUCLEOTIDE SEQUENCE [LARGE SCALE GENOMIC DNA]</scope>
    <source>
        <strain evidence="2">JCM 14370</strain>
    </source>
</reference>
<comment type="caution">
    <text evidence="1">The sequence shown here is derived from an EMBL/GenBank/DDBJ whole genome shotgun (WGS) entry which is preliminary data.</text>
</comment>
<dbReference type="Proteomes" id="UP000632222">
    <property type="component" value="Unassembled WGS sequence"/>
</dbReference>
<proteinExistence type="predicted"/>
<evidence type="ECO:0000313" key="1">
    <source>
        <dbReference type="EMBL" id="GGJ23502.1"/>
    </source>
</evidence>
<protein>
    <submittedName>
        <fullName evidence="1">Uncharacterized protein</fullName>
    </submittedName>
</protein>
<dbReference type="EMBL" id="BMOD01000002">
    <property type="protein sequence ID" value="GGJ23502.1"/>
    <property type="molecule type" value="Genomic_DNA"/>
</dbReference>
<name>A0ABQ2CV45_9DEIO</name>
<sequence length="176" mass="19463">MFMLFAFGCTHAQVVWKDAKVSSGAWYSEEISGSNHYIRYMVPKAGNVGSSVLESHYVSYDTKYSGIFYSCESYTLLGKQGGSFVIEKKKQYQSVNSDSFSWDVFSKVLEGKVGSEQNQKDVSFACLLLGLEKPSIELQTLYIPADKPIFSVGGLGKLFVTLNESRGLEVTSNIGQ</sequence>
<keyword evidence="2" id="KW-1185">Reference proteome</keyword>
<gene>
    <name evidence="1" type="ORF">GCM10008938_07050</name>
</gene>
<accession>A0ABQ2CV45</accession>
<evidence type="ECO:0000313" key="2">
    <source>
        <dbReference type="Proteomes" id="UP000632222"/>
    </source>
</evidence>
<organism evidence="1 2">
    <name type="scientific">Deinococcus roseus</name>
    <dbReference type="NCBI Taxonomy" id="392414"/>
    <lineage>
        <taxon>Bacteria</taxon>
        <taxon>Thermotogati</taxon>
        <taxon>Deinococcota</taxon>
        <taxon>Deinococci</taxon>
        <taxon>Deinococcales</taxon>
        <taxon>Deinococcaceae</taxon>
        <taxon>Deinococcus</taxon>
    </lineage>
</organism>